<evidence type="ECO:0000313" key="2">
    <source>
        <dbReference type="Proteomes" id="UP000306416"/>
    </source>
</evidence>
<reference evidence="1 2" key="1">
    <citation type="submission" date="2019-04" db="EMBL/GenBank/DDBJ databases">
        <title>Geobacter oryzae sp. nov., ferric-reducing bacteria isolated from paddy soil.</title>
        <authorList>
            <person name="Xu Z."/>
            <person name="Masuda Y."/>
            <person name="Itoh H."/>
            <person name="Senoo K."/>
        </authorList>
    </citation>
    <scope>NUCLEOTIDE SEQUENCE [LARGE SCALE GENOMIC DNA]</scope>
    <source>
        <strain evidence="1 2">Red111</strain>
    </source>
</reference>
<dbReference type="RefSeq" id="WP_135868968.1">
    <property type="nucleotide sequence ID" value="NZ_SRSC01000001.1"/>
</dbReference>
<gene>
    <name evidence="1" type="ORF">E4633_04040</name>
</gene>
<name>A0A4S1CLJ4_9BACT</name>
<protein>
    <submittedName>
        <fullName evidence="1">Uncharacterized protein</fullName>
    </submittedName>
</protein>
<sequence>MRDPFHDLHHHETGSTSHIRLISEGGGTQARSPEMVCIDSLQATHPCATEAQHAVYRPTTSTVAPGNALCSIPAEHSTELDRESLPGLLRQRLQLVGVELGPTASLTVSEAGKFWHLQDGTNCYAVRRVAARIAVFCESC</sequence>
<dbReference type="EMBL" id="SRSC01000001">
    <property type="protein sequence ID" value="TGU74641.1"/>
    <property type="molecule type" value="Genomic_DNA"/>
</dbReference>
<comment type="caution">
    <text evidence="1">The sequence shown here is derived from an EMBL/GenBank/DDBJ whole genome shotgun (WGS) entry which is preliminary data.</text>
</comment>
<dbReference type="AlphaFoldDB" id="A0A4S1CLJ4"/>
<accession>A0A4S1CLJ4</accession>
<organism evidence="1 2">
    <name type="scientific">Geomonas terrae</name>
    <dbReference type="NCBI Taxonomy" id="2562681"/>
    <lineage>
        <taxon>Bacteria</taxon>
        <taxon>Pseudomonadati</taxon>
        <taxon>Thermodesulfobacteriota</taxon>
        <taxon>Desulfuromonadia</taxon>
        <taxon>Geobacterales</taxon>
        <taxon>Geobacteraceae</taxon>
        <taxon>Geomonas</taxon>
    </lineage>
</organism>
<proteinExistence type="predicted"/>
<evidence type="ECO:0000313" key="1">
    <source>
        <dbReference type="EMBL" id="TGU74641.1"/>
    </source>
</evidence>
<dbReference type="Proteomes" id="UP000306416">
    <property type="component" value="Unassembled WGS sequence"/>
</dbReference>
<keyword evidence="2" id="KW-1185">Reference proteome</keyword>